<reference evidence="2 3" key="1">
    <citation type="submission" date="2014-04" db="EMBL/GenBank/DDBJ databases">
        <authorList>
            <consortium name="DOE Joint Genome Institute"/>
            <person name="Kuo A."/>
            <person name="Girlanda M."/>
            <person name="Perotto S."/>
            <person name="Kohler A."/>
            <person name="Nagy L.G."/>
            <person name="Floudas D."/>
            <person name="Copeland A."/>
            <person name="Barry K.W."/>
            <person name="Cichocki N."/>
            <person name="Veneault-Fourrey C."/>
            <person name="LaButti K."/>
            <person name="Lindquist E.A."/>
            <person name="Lipzen A."/>
            <person name="Lundell T."/>
            <person name="Morin E."/>
            <person name="Murat C."/>
            <person name="Sun H."/>
            <person name="Tunlid A."/>
            <person name="Henrissat B."/>
            <person name="Grigoriev I.V."/>
            <person name="Hibbett D.S."/>
            <person name="Martin F."/>
            <person name="Nordberg H.P."/>
            <person name="Cantor M.N."/>
            <person name="Hua S.X."/>
        </authorList>
    </citation>
    <scope>NUCLEOTIDE SEQUENCE [LARGE SCALE GENOMIC DNA]</scope>
    <source>
        <strain evidence="2 3">MUT 4182</strain>
    </source>
</reference>
<reference evidence="3" key="2">
    <citation type="submission" date="2015-01" db="EMBL/GenBank/DDBJ databases">
        <title>Evolutionary Origins and Diversification of the Mycorrhizal Mutualists.</title>
        <authorList>
            <consortium name="DOE Joint Genome Institute"/>
            <consortium name="Mycorrhizal Genomics Consortium"/>
            <person name="Kohler A."/>
            <person name="Kuo A."/>
            <person name="Nagy L.G."/>
            <person name="Floudas D."/>
            <person name="Copeland A."/>
            <person name="Barry K.W."/>
            <person name="Cichocki N."/>
            <person name="Veneault-Fourrey C."/>
            <person name="LaButti K."/>
            <person name="Lindquist E.A."/>
            <person name="Lipzen A."/>
            <person name="Lundell T."/>
            <person name="Morin E."/>
            <person name="Murat C."/>
            <person name="Riley R."/>
            <person name="Ohm R."/>
            <person name="Sun H."/>
            <person name="Tunlid A."/>
            <person name="Henrissat B."/>
            <person name="Grigoriev I.V."/>
            <person name="Hibbett D.S."/>
            <person name="Martin F."/>
        </authorList>
    </citation>
    <scope>NUCLEOTIDE SEQUENCE [LARGE SCALE GENOMIC DNA]</scope>
    <source>
        <strain evidence="3">MUT 4182</strain>
    </source>
</reference>
<dbReference type="EMBL" id="KN823029">
    <property type="protein sequence ID" value="KIO26103.1"/>
    <property type="molecule type" value="Genomic_DNA"/>
</dbReference>
<evidence type="ECO:0000313" key="2">
    <source>
        <dbReference type="EMBL" id="KIO26103.1"/>
    </source>
</evidence>
<evidence type="ECO:0000313" key="3">
    <source>
        <dbReference type="Proteomes" id="UP000054248"/>
    </source>
</evidence>
<dbReference type="Proteomes" id="UP000054248">
    <property type="component" value="Unassembled WGS sequence"/>
</dbReference>
<dbReference type="OrthoDB" id="10445403at2759"/>
<dbReference type="AlphaFoldDB" id="A0A0C3KXG4"/>
<gene>
    <name evidence="2" type="ORF">M407DRAFT_24548</name>
</gene>
<dbReference type="HOGENOM" id="CLU_814306_0_0_1"/>
<feature type="compositionally biased region" description="Polar residues" evidence="1">
    <location>
        <begin position="66"/>
        <end position="100"/>
    </location>
</feature>
<evidence type="ECO:0000256" key="1">
    <source>
        <dbReference type="SAM" id="MobiDB-lite"/>
    </source>
</evidence>
<name>A0A0C3KXG4_9AGAM</name>
<proteinExistence type="predicted"/>
<dbReference type="STRING" id="1051891.A0A0C3KXG4"/>
<accession>A0A0C3KXG4</accession>
<feature type="compositionally biased region" description="Basic residues" evidence="1">
    <location>
        <begin position="183"/>
        <end position="194"/>
    </location>
</feature>
<protein>
    <submittedName>
        <fullName evidence="2">Uncharacterized protein</fullName>
    </submittedName>
</protein>
<feature type="region of interest" description="Disordered" evidence="1">
    <location>
        <begin position="179"/>
        <end position="205"/>
    </location>
</feature>
<keyword evidence="3" id="KW-1185">Reference proteome</keyword>
<feature type="region of interest" description="Disordered" evidence="1">
    <location>
        <begin position="56"/>
        <end position="157"/>
    </location>
</feature>
<feature type="compositionally biased region" description="Polar residues" evidence="1">
    <location>
        <begin position="112"/>
        <end position="140"/>
    </location>
</feature>
<organism evidence="2 3">
    <name type="scientific">Tulasnella calospora MUT 4182</name>
    <dbReference type="NCBI Taxonomy" id="1051891"/>
    <lineage>
        <taxon>Eukaryota</taxon>
        <taxon>Fungi</taxon>
        <taxon>Dikarya</taxon>
        <taxon>Basidiomycota</taxon>
        <taxon>Agaricomycotina</taxon>
        <taxon>Agaricomycetes</taxon>
        <taxon>Cantharellales</taxon>
        <taxon>Tulasnellaceae</taxon>
        <taxon>Tulasnella</taxon>
    </lineage>
</organism>
<sequence length="341" mass="37390">MVPWNDGVLADITNSPPPDWRGYRRRFACTYPRAWSRGAPTCRTFGGVVFPHGPPGSFDGGPVIPQQLTSSQQYTGSRQHTGSQQYGMPQQHADSQQYGMPQQYEVPRQYTGAHQQTGSQQHTRSQQYIISPQHSGSQSYAGWGRIKRPDSSEPLGPFVPSLNHMLASTPYIPPVNLVTGNTHRPHSSPRHSPNRHTTESELTSPVVPPIETYSSHMSAAPVQQLGNPPYLQVKSHRSGGGYEPALQPSMYAGYRTPEPSSPPLPLGMITPNLASRPSTAEPWAHAPQDFQPPGFPAGAAAVATPRTAVSVFDKDFKTPRTIFEFIAFDQSSIYDPNSPDR</sequence>
<feature type="region of interest" description="Disordered" evidence="1">
    <location>
        <begin position="221"/>
        <end position="249"/>
    </location>
</feature>